<keyword evidence="3" id="KW-1185">Reference proteome</keyword>
<comment type="caution">
    <text evidence="2">The sequence shown here is derived from an EMBL/GenBank/DDBJ whole genome shotgun (WGS) entry which is preliminary data.</text>
</comment>
<evidence type="ECO:0000313" key="2">
    <source>
        <dbReference type="EMBL" id="KQC30394.1"/>
    </source>
</evidence>
<keyword evidence="1" id="KW-1133">Transmembrane helix</keyword>
<accession>A0A0Q1BII0</accession>
<evidence type="ECO:0000313" key="3">
    <source>
        <dbReference type="Proteomes" id="UP000050827"/>
    </source>
</evidence>
<dbReference type="STRING" id="346185.AAY42_11320"/>
<dbReference type="EMBL" id="LCTZ01000002">
    <property type="protein sequence ID" value="KQC30394.1"/>
    <property type="molecule type" value="Genomic_DNA"/>
</dbReference>
<dbReference type="AlphaFoldDB" id="A0A0Q1BII0"/>
<evidence type="ECO:0008006" key="4">
    <source>
        <dbReference type="Google" id="ProtNLM"/>
    </source>
</evidence>
<proteinExistence type="predicted"/>
<sequence>MPANQKHLSNPGQRILKITAGILGGFFVTIFFHNALGSLLEQKGALIITTAYTSFILWAALLVIAFLFKNGWKVWGIYLLLTLIFGVVIFLNK</sequence>
<keyword evidence="1" id="KW-0812">Transmembrane</keyword>
<organism evidence="2 3">
    <name type="scientific">Flagellimonas eckloniae</name>
    <dbReference type="NCBI Taxonomy" id="346185"/>
    <lineage>
        <taxon>Bacteria</taxon>
        <taxon>Pseudomonadati</taxon>
        <taxon>Bacteroidota</taxon>
        <taxon>Flavobacteriia</taxon>
        <taxon>Flavobacteriales</taxon>
        <taxon>Flavobacteriaceae</taxon>
        <taxon>Flagellimonas</taxon>
    </lineage>
</organism>
<dbReference type="Proteomes" id="UP000050827">
    <property type="component" value="Unassembled WGS sequence"/>
</dbReference>
<feature type="transmembrane region" description="Helical" evidence="1">
    <location>
        <begin position="74"/>
        <end position="91"/>
    </location>
</feature>
<keyword evidence="1" id="KW-0472">Membrane</keyword>
<dbReference type="OrthoDB" id="711014at2"/>
<feature type="transmembrane region" description="Helical" evidence="1">
    <location>
        <begin position="45"/>
        <end position="68"/>
    </location>
</feature>
<protein>
    <recommendedName>
        <fullName evidence="4">Iron transporter</fullName>
    </recommendedName>
</protein>
<evidence type="ECO:0000256" key="1">
    <source>
        <dbReference type="SAM" id="Phobius"/>
    </source>
</evidence>
<name>A0A0Q1BII0_9FLAO</name>
<dbReference type="RefSeq" id="WP_055395249.1">
    <property type="nucleotide sequence ID" value="NZ_LCTZ01000002.1"/>
</dbReference>
<reference evidence="2 3" key="1">
    <citation type="submission" date="2015-04" db="EMBL/GenBank/DDBJ databases">
        <title>Complete genome of flavobacterium.</title>
        <authorList>
            <person name="Kwon Y.M."/>
            <person name="Kim S.-J."/>
        </authorList>
    </citation>
    <scope>NUCLEOTIDE SEQUENCE [LARGE SCALE GENOMIC DNA]</scope>
    <source>
        <strain evidence="2 3">DK169</strain>
    </source>
</reference>
<gene>
    <name evidence="2" type="ORF">AAY42_11320</name>
</gene>
<feature type="transmembrane region" description="Helical" evidence="1">
    <location>
        <begin position="15"/>
        <end position="33"/>
    </location>
</feature>